<name>A0A1D2QQM5_9GAMM</name>
<comment type="caution">
    <text evidence="2">The sequence shown here is derived from an EMBL/GenBank/DDBJ whole genome shotgun (WGS) entry which is preliminary data.</text>
</comment>
<dbReference type="PANTHER" id="PTHR39650:SF1">
    <property type="entry name" value="CDP-ARCHAEOL SYNTHASE"/>
    <property type="match status" value="1"/>
</dbReference>
<dbReference type="STRING" id="62101.AB835_06730"/>
<keyword evidence="1" id="KW-0812">Transmembrane</keyword>
<sequence length="195" mass="22364">MALTEPTLNQWLIQLLMLAFPALGAGVLHMAVVKWNIAPWLKKPLDGGYCWRGKRIFGDHKTYRGVIAMVLLSTLFCYLLMLLVHHSTFWQTYHLLEFDRYPPWFYGMIYGLAYTLSELPNSFIKRQQNITPGNRGSVTNILIDQSDSIVGCLLAIYPFVSISFTFILLGIIFLSVIHIVTNLLLFLLNLREQPL</sequence>
<evidence type="ECO:0008006" key="4">
    <source>
        <dbReference type="Google" id="ProtNLM"/>
    </source>
</evidence>
<dbReference type="AlphaFoldDB" id="A0A1D2QQM5"/>
<dbReference type="Pfam" id="PF01864">
    <property type="entry name" value="CarS-like"/>
    <property type="match status" value="1"/>
</dbReference>
<feature type="transmembrane region" description="Helical" evidence="1">
    <location>
        <begin position="166"/>
        <end position="188"/>
    </location>
</feature>
<evidence type="ECO:0000313" key="2">
    <source>
        <dbReference type="EMBL" id="ODS23833.1"/>
    </source>
</evidence>
<feature type="transmembrane region" description="Helical" evidence="1">
    <location>
        <begin position="104"/>
        <end position="120"/>
    </location>
</feature>
<dbReference type="InterPro" id="IPR032690">
    <property type="entry name" value="CarS"/>
</dbReference>
<feature type="transmembrane region" description="Helical" evidence="1">
    <location>
        <begin position="62"/>
        <end position="84"/>
    </location>
</feature>
<organism evidence="2 3">
    <name type="scientific">Candidatus Endobugula sertula</name>
    <name type="common">Bugula neritina bacterial symbiont</name>
    <dbReference type="NCBI Taxonomy" id="62101"/>
    <lineage>
        <taxon>Bacteria</taxon>
        <taxon>Pseudomonadati</taxon>
        <taxon>Pseudomonadota</taxon>
        <taxon>Gammaproteobacteria</taxon>
        <taxon>Cellvibrionales</taxon>
        <taxon>Cellvibrionaceae</taxon>
        <taxon>Candidatus Endobugula</taxon>
    </lineage>
</organism>
<evidence type="ECO:0000313" key="3">
    <source>
        <dbReference type="Proteomes" id="UP000242502"/>
    </source>
</evidence>
<protein>
    <recommendedName>
        <fullName evidence="4">CDP-diglyceride synthetase</fullName>
    </recommendedName>
</protein>
<accession>A0A1D2QQM5</accession>
<dbReference type="EMBL" id="MDLC01000019">
    <property type="protein sequence ID" value="ODS23833.1"/>
    <property type="molecule type" value="Genomic_DNA"/>
</dbReference>
<proteinExistence type="predicted"/>
<dbReference type="Proteomes" id="UP000242502">
    <property type="component" value="Unassembled WGS sequence"/>
</dbReference>
<gene>
    <name evidence="2" type="ORF">AB835_06730</name>
</gene>
<evidence type="ECO:0000256" key="1">
    <source>
        <dbReference type="SAM" id="Phobius"/>
    </source>
</evidence>
<reference evidence="2 3" key="1">
    <citation type="journal article" date="2016" name="Appl. Environ. Microbiol.">
        <title>Lack of Overt Genome Reduction in the Bryostatin-Producing Bryozoan Symbiont "Candidatus Endobugula sertula".</title>
        <authorList>
            <person name="Miller I.J."/>
            <person name="Vanee N."/>
            <person name="Fong S.S."/>
            <person name="Lim-Fong G.E."/>
            <person name="Kwan J.C."/>
        </authorList>
    </citation>
    <scope>NUCLEOTIDE SEQUENCE [LARGE SCALE GENOMIC DNA]</scope>
    <source>
        <strain evidence="2">AB1-4</strain>
    </source>
</reference>
<dbReference type="PANTHER" id="PTHR39650">
    <property type="entry name" value="CDP-ARCHAEOL SYNTHASE"/>
    <property type="match status" value="1"/>
</dbReference>
<keyword evidence="1" id="KW-0472">Membrane</keyword>
<keyword evidence="1" id="KW-1133">Transmembrane helix</keyword>
<feature type="transmembrane region" description="Helical" evidence="1">
    <location>
        <begin position="12"/>
        <end position="33"/>
    </location>
</feature>